<dbReference type="RefSeq" id="WP_284387369.1">
    <property type="nucleotide sequence ID" value="NZ_BSNG01000001.1"/>
</dbReference>
<dbReference type="InterPro" id="IPR005184">
    <property type="entry name" value="DUF306_Meta_HslJ"/>
</dbReference>
<dbReference type="InterPro" id="IPR038670">
    <property type="entry name" value="HslJ-like_sf"/>
</dbReference>
<evidence type="ECO:0000313" key="3">
    <source>
        <dbReference type="EMBL" id="GLQ08447.1"/>
    </source>
</evidence>
<organism evidence="3 4">
    <name type="scientific">Devosia yakushimensis</name>
    <dbReference type="NCBI Taxonomy" id="470028"/>
    <lineage>
        <taxon>Bacteria</taxon>
        <taxon>Pseudomonadati</taxon>
        <taxon>Pseudomonadota</taxon>
        <taxon>Alphaproteobacteria</taxon>
        <taxon>Hyphomicrobiales</taxon>
        <taxon>Devosiaceae</taxon>
        <taxon>Devosia</taxon>
    </lineage>
</organism>
<name>A0ABQ5U8H3_9HYPH</name>
<proteinExistence type="predicted"/>
<evidence type="ECO:0000259" key="2">
    <source>
        <dbReference type="Pfam" id="PF03724"/>
    </source>
</evidence>
<dbReference type="Pfam" id="PF09619">
    <property type="entry name" value="YscW"/>
    <property type="match status" value="1"/>
</dbReference>
<reference evidence="3" key="1">
    <citation type="journal article" date="2014" name="Int. J. Syst. Evol. Microbiol.">
        <title>Complete genome of a new Firmicutes species belonging to the dominant human colonic microbiota ('Ruminococcus bicirculans') reveals two chromosomes and a selective capacity to utilize plant glucans.</title>
        <authorList>
            <consortium name="NISC Comparative Sequencing Program"/>
            <person name="Wegmann U."/>
            <person name="Louis P."/>
            <person name="Goesmann A."/>
            <person name="Henrissat B."/>
            <person name="Duncan S.H."/>
            <person name="Flint H.J."/>
        </authorList>
    </citation>
    <scope>NUCLEOTIDE SEQUENCE</scope>
    <source>
        <strain evidence="3">NBRC 103855</strain>
    </source>
</reference>
<dbReference type="EMBL" id="BSNG01000001">
    <property type="protein sequence ID" value="GLQ08447.1"/>
    <property type="molecule type" value="Genomic_DNA"/>
</dbReference>
<comment type="caution">
    <text evidence="3">The sequence shown here is derived from an EMBL/GenBank/DDBJ whole genome shotgun (WGS) entry which is preliminary data.</text>
</comment>
<dbReference type="PANTHER" id="PTHR35535:SF2">
    <property type="entry name" value="DUF306 DOMAIN-CONTAINING PROTEIN"/>
    <property type="match status" value="1"/>
</dbReference>
<protein>
    <recommendedName>
        <fullName evidence="2">DUF306 domain-containing protein</fullName>
    </recommendedName>
</protein>
<dbReference type="Pfam" id="PF03724">
    <property type="entry name" value="META"/>
    <property type="match status" value="1"/>
</dbReference>
<evidence type="ECO:0000256" key="1">
    <source>
        <dbReference type="SAM" id="SignalP"/>
    </source>
</evidence>
<feature type="signal peptide" evidence="1">
    <location>
        <begin position="1"/>
        <end position="20"/>
    </location>
</feature>
<accession>A0ABQ5U8H3</accession>
<gene>
    <name evidence="3" type="ORF">GCM10007913_03790</name>
</gene>
<feature type="domain" description="DUF306" evidence="2">
    <location>
        <begin position="146"/>
        <end position="248"/>
    </location>
</feature>
<dbReference type="InterPro" id="IPR053147">
    <property type="entry name" value="Hsp_HslJ-like"/>
</dbReference>
<dbReference type="Proteomes" id="UP001161406">
    <property type="component" value="Unassembled WGS sequence"/>
</dbReference>
<feature type="chain" id="PRO_5045322044" description="DUF306 domain-containing protein" evidence="1">
    <location>
        <begin position="21"/>
        <end position="253"/>
    </location>
</feature>
<sequence length="253" mass="25873">MFKIVLTLLLLMVGPGAAAAAEDLTFSGDVTYRQRIALPPNAQLRVTLVTLGTDGEAKPVAGATALISTPGQVPLAFAFDVRSNVVSASGQYGLSAEILSGNIVVFRDAAPVPVDIEAIAPVTIIVHPLPVPAEPVATLDIMPAIFETEWAVDSIGGTPVLPTAVPTLSIAPEGRAGGHGGCNSYFAEAAFANDGLTFGPVAGTRMACAPDVMTQEAALFAALAATRAYRIDGAILHLTDHAGTSLLELHAAP</sequence>
<dbReference type="Gene3D" id="2.40.128.270">
    <property type="match status" value="1"/>
</dbReference>
<keyword evidence="1" id="KW-0732">Signal</keyword>
<reference evidence="3" key="2">
    <citation type="submission" date="2023-01" db="EMBL/GenBank/DDBJ databases">
        <title>Draft genome sequence of Devosia yakushimensis strain NBRC 103855.</title>
        <authorList>
            <person name="Sun Q."/>
            <person name="Mori K."/>
        </authorList>
    </citation>
    <scope>NUCLEOTIDE SEQUENCE</scope>
    <source>
        <strain evidence="3">NBRC 103855</strain>
    </source>
</reference>
<dbReference type="PANTHER" id="PTHR35535">
    <property type="entry name" value="HEAT SHOCK PROTEIN HSLJ"/>
    <property type="match status" value="1"/>
</dbReference>
<keyword evidence="4" id="KW-1185">Reference proteome</keyword>
<dbReference type="InterPro" id="IPR039366">
    <property type="entry name" value="Pilotin"/>
</dbReference>
<evidence type="ECO:0000313" key="4">
    <source>
        <dbReference type="Proteomes" id="UP001161406"/>
    </source>
</evidence>